<dbReference type="PANTHER" id="PTHR38834">
    <property type="entry name" value="PERIPLASMIC SUBSTRATE BINDING PROTEIN FAMILY 3"/>
    <property type="match status" value="1"/>
</dbReference>
<name>A0AAD0WAF0_9NEIS</name>
<dbReference type="RefSeq" id="WP_081575938.1">
    <property type="nucleotide sequence ID" value="NZ_CP031968.1"/>
</dbReference>
<dbReference type="KEGG" id="crz:D1345_20625"/>
<evidence type="ECO:0000313" key="2">
    <source>
        <dbReference type="EMBL" id="AXT48417.1"/>
    </source>
</evidence>
<gene>
    <name evidence="2" type="ORF">D1345_20625</name>
</gene>
<dbReference type="Gene3D" id="3.40.190.10">
    <property type="entry name" value="Periplasmic binding protein-like II"/>
    <property type="match status" value="2"/>
</dbReference>
<feature type="chain" id="PRO_5042267694" description="Solute-binding protein family 3/N-terminal domain-containing protein" evidence="1">
    <location>
        <begin position="20"/>
        <end position="234"/>
    </location>
</feature>
<reference evidence="2 3" key="1">
    <citation type="submission" date="2018-08" db="EMBL/GenBank/DDBJ databases">
        <title>Complete genome sequence of JP2-74.</title>
        <authorList>
            <person name="Wu L."/>
        </authorList>
    </citation>
    <scope>NUCLEOTIDE SEQUENCE [LARGE SCALE GENOMIC DNA]</scope>
    <source>
        <strain evidence="2 3">JP2-74</strain>
    </source>
</reference>
<organism evidence="2 3">
    <name type="scientific">Chromobacterium rhizoryzae</name>
    <dbReference type="NCBI Taxonomy" id="1778675"/>
    <lineage>
        <taxon>Bacteria</taxon>
        <taxon>Pseudomonadati</taxon>
        <taxon>Pseudomonadota</taxon>
        <taxon>Betaproteobacteria</taxon>
        <taxon>Neisseriales</taxon>
        <taxon>Chromobacteriaceae</taxon>
        <taxon>Chromobacterium</taxon>
    </lineage>
</organism>
<accession>A0AAD0WAF0</accession>
<sequence>MKQWLSACCAALACGGALAGSLDEVRLFSSGDPPYVEVGPDGRISGGLAVAPVLAILDHLGLPPSRIETVPWARAYEEAKTRPGAAIFPIAKTRERLKHLNFAVKLLDSDVYFYQLASRRDIQAPTLTAAKRYSVCVVLGDYRQEYLKTEGFPRLDPTSDSSINVKKLVSGRCDLLPATEIGMRSKLKSLGLDAALVRRGMKLAQLDSALYAAFNRGTAPEVIARFKAAARSVD</sequence>
<evidence type="ECO:0000313" key="3">
    <source>
        <dbReference type="Proteomes" id="UP000259465"/>
    </source>
</evidence>
<dbReference type="AlphaFoldDB" id="A0AAD0WAF0"/>
<dbReference type="PANTHER" id="PTHR38834:SF3">
    <property type="entry name" value="SOLUTE-BINDING PROTEIN FAMILY 3_N-TERMINAL DOMAIN-CONTAINING PROTEIN"/>
    <property type="match status" value="1"/>
</dbReference>
<dbReference type="EMBL" id="CP031968">
    <property type="protein sequence ID" value="AXT48417.1"/>
    <property type="molecule type" value="Genomic_DNA"/>
</dbReference>
<keyword evidence="3" id="KW-1185">Reference proteome</keyword>
<evidence type="ECO:0000256" key="1">
    <source>
        <dbReference type="SAM" id="SignalP"/>
    </source>
</evidence>
<proteinExistence type="predicted"/>
<feature type="signal peptide" evidence="1">
    <location>
        <begin position="1"/>
        <end position="19"/>
    </location>
</feature>
<dbReference type="Proteomes" id="UP000259465">
    <property type="component" value="Chromosome"/>
</dbReference>
<dbReference type="SUPFAM" id="SSF53850">
    <property type="entry name" value="Periplasmic binding protein-like II"/>
    <property type="match status" value="1"/>
</dbReference>
<protein>
    <recommendedName>
        <fullName evidence="4">Solute-binding protein family 3/N-terminal domain-containing protein</fullName>
    </recommendedName>
</protein>
<keyword evidence="1" id="KW-0732">Signal</keyword>
<evidence type="ECO:0008006" key="4">
    <source>
        <dbReference type="Google" id="ProtNLM"/>
    </source>
</evidence>